<name>D7WAH5_9CORY</name>
<dbReference type="RefSeq" id="WP_005286309.1">
    <property type="nucleotide sequence ID" value="NZ_CM000961.1"/>
</dbReference>
<dbReference type="AlphaFoldDB" id="D7WAH5"/>
<dbReference type="InterPro" id="IPR006016">
    <property type="entry name" value="UspA"/>
</dbReference>
<dbReference type="Proteomes" id="UP000004208">
    <property type="component" value="Unassembled WGS sequence"/>
</dbReference>
<evidence type="ECO:0000313" key="4">
    <source>
        <dbReference type="Proteomes" id="UP000004208"/>
    </source>
</evidence>
<dbReference type="PANTHER" id="PTHR46268">
    <property type="entry name" value="STRESS RESPONSE PROTEIN NHAX"/>
    <property type="match status" value="1"/>
</dbReference>
<proteinExistence type="inferred from homology"/>
<evidence type="ECO:0000256" key="1">
    <source>
        <dbReference type="ARBA" id="ARBA00008791"/>
    </source>
</evidence>
<dbReference type="Pfam" id="PF00582">
    <property type="entry name" value="Usp"/>
    <property type="match status" value="2"/>
</dbReference>
<evidence type="ECO:0000259" key="2">
    <source>
        <dbReference type="Pfam" id="PF00582"/>
    </source>
</evidence>
<protein>
    <submittedName>
        <fullName evidence="3">Universal stress family protein</fullName>
    </submittedName>
</protein>
<gene>
    <name evidence="3" type="ORF">HMPREF0291_10114</name>
</gene>
<dbReference type="CDD" id="cd00293">
    <property type="entry name" value="USP-like"/>
    <property type="match status" value="2"/>
</dbReference>
<dbReference type="SUPFAM" id="SSF52402">
    <property type="entry name" value="Adenine nucleotide alpha hydrolases-like"/>
    <property type="match status" value="2"/>
</dbReference>
<dbReference type="Gene3D" id="3.40.50.12370">
    <property type="match status" value="2"/>
</dbReference>
<dbReference type="eggNOG" id="COG0589">
    <property type="taxonomic scope" value="Bacteria"/>
</dbReference>
<comment type="similarity">
    <text evidence="1">Belongs to the universal stress protein A family.</text>
</comment>
<sequence>MTQPSPQPTDQGPAKILVGYLATPSGSDALNLGIGLARSWNADLEIAMVVPHSEAHSGTYPHTRAHETVISRKLSTWLEDALAKVPDEINATGRVVSGSDAARSLHRTAKELDCDLISLGTRGGGLLRRFSIGSSANTLLHSSSIPVALAPPRYEAPERISRISCMFGTLSGSHELIDTAIQTAKKSGSELRLISFLTQEDAGALNQEVSHKVLENVEANANRYLAEQAKQLVDAGSASTEIVTGKTVAEAATELEWNDDEILLAGSSRLATAGRVFMGPRAAKVLRTLPIPLVITPALEKKDESEEAGE</sequence>
<comment type="caution">
    <text evidence="3">The sequence shown here is derived from an EMBL/GenBank/DDBJ whole genome shotgun (WGS) entry which is preliminary data.</text>
</comment>
<reference evidence="3" key="1">
    <citation type="submission" date="2010-06" db="EMBL/GenBank/DDBJ databases">
        <authorList>
            <person name="Muzny D."/>
            <person name="Qin X."/>
            <person name="Buhay C."/>
            <person name="Dugan-Rocha S."/>
            <person name="Ding Y."/>
            <person name="Chen G."/>
            <person name="Hawes A."/>
            <person name="Holder M."/>
            <person name="Jhangiani S."/>
            <person name="Johnson A."/>
            <person name="Khan Z."/>
            <person name="Li Z."/>
            <person name="Liu W."/>
            <person name="Liu X."/>
            <person name="Perez L."/>
            <person name="Shen H."/>
            <person name="Wang Q."/>
            <person name="Watt J."/>
            <person name="Xi L."/>
            <person name="Xin Y."/>
            <person name="Zhou J."/>
            <person name="Deng J."/>
            <person name="Jiang H."/>
            <person name="Liu Y."/>
            <person name="Qu J."/>
            <person name="Song X.-Z."/>
            <person name="Zhang L."/>
            <person name="Villasana D."/>
            <person name="Johnson A."/>
            <person name="Liu J."/>
            <person name="Liyanage D."/>
            <person name="Lorensuhewa L."/>
            <person name="Robinson T."/>
            <person name="Song A."/>
            <person name="Song B.-B."/>
            <person name="Dinh H."/>
            <person name="Thornton R."/>
            <person name="Coyle M."/>
            <person name="Francisco L."/>
            <person name="Jackson L."/>
            <person name="Javaid M."/>
            <person name="Korchina V."/>
            <person name="Kovar C."/>
            <person name="Mata R."/>
            <person name="Mathew T."/>
            <person name="Ngo R."/>
            <person name="Nguyen L."/>
            <person name="Nguyen N."/>
            <person name="Okwuonu G."/>
            <person name="Ongeri F."/>
            <person name="Pham C."/>
            <person name="Simmons D."/>
            <person name="Wilczek-Boney K."/>
            <person name="Hale W."/>
            <person name="Jakkamsetti A."/>
            <person name="Pham P."/>
            <person name="Ruth R."/>
            <person name="San Lucas F."/>
            <person name="Warren J."/>
            <person name="Zhang J."/>
            <person name="Zhao Z."/>
            <person name="Zhou C."/>
            <person name="Zhu D."/>
            <person name="Lee S."/>
            <person name="Bess C."/>
            <person name="Blankenburg K."/>
            <person name="Forbes L."/>
            <person name="Fu Q."/>
            <person name="Gubbala S."/>
            <person name="Hirani K."/>
            <person name="Jayaseelan J.C."/>
            <person name="Lara F."/>
            <person name="Munidasa M."/>
            <person name="Palculict T."/>
            <person name="Patil S."/>
            <person name="Pu L.-L."/>
            <person name="Saada N."/>
            <person name="Tang L."/>
            <person name="Weissenberger G."/>
            <person name="Zhu Y."/>
            <person name="Hemphill L."/>
            <person name="Shang Y."/>
            <person name="Youmans B."/>
            <person name="Ayvaz T."/>
            <person name="Ross M."/>
            <person name="Santibanez J."/>
            <person name="Aqrawi P."/>
            <person name="Gross S."/>
            <person name="Joshi V."/>
            <person name="Fowler G."/>
            <person name="Nazareth L."/>
            <person name="Reid J."/>
            <person name="Worley K."/>
            <person name="Petrosino J."/>
            <person name="Highlander S."/>
            <person name="Gibbs R."/>
        </authorList>
    </citation>
    <scope>NUCLEOTIDE SEQUENCE [LARGE SCALE GENOMIC DNA]</scope>
    <source>
        <strain evidence="3">ATCC 33030</strain>
    </source>
</reference>
<dbReference type="HOGENOM" id="CLU_049301_4_1_11"/>
<dbReference type="OrthoDB" id="5242641at2"/>
<evidence type="ECO:0000313" key="3">
    <source>
        <dbReference type="EMBL" id="EFK54856.1"/>
    </source>
</evidence>
<dbReference type="PANTHER" id="PTHR46268:SF6">
    <property type="entry name" value="UNIVERSAL STRESS PROTEIN UP12"/>
    <property type="match status" value="1"/>
</dbReference>
<dbReference type="EMBL" id="ACLJ02000001">
    <property type="protein sequence ID" value="EFK54856.1"/>
    <property type="molecule type" value="Genomic_DNA"/>
</dbReference>
<organism evidence="3 4">
    <name type="scientific">Corynebacterium genitalium ATCC 33030</name>
    <dbReference type="NCBI Taxonomy" id="585529"/>
    <lineage>
        <taxon>Bacteria</taxon>
        <taxon>Bacillati</taxon>
        <taxon>Actinomycetota</taxon>
        <taxon>Actinomycetes</taxon>
        <taxon>Mycobacteriales</taxon>
        <taxon>Corynebacteriaceae</taxon>
        <taxon>Corynebacterium</taxon>
    </lineage>
</organism>
<accession>D7WAH5</accession>
<dbReference type="STRING" id="585529.HMPREF0291_10114"/>
<feature type="domain" description="UspA" evidence="2">
    <location>
        <begin position="15"/>
        <end position="150"/>
    </location>
</feature>
<feature type="domain" description="UspA" evidence="2">
    <location>
        <begin position="171"/>
        <end position="296"/>
    </location>
</feature>
<keyword evidence="4" id="KW-1185">Reference proteome</keyword>